<organism evidence="1 2">
    <name type="scientific">Portunus trituberculatus</name>
    <name type="common">Swimming crab</name>
    <name type="synonym">Neptunus trituberculatus</name>
    <dbReference type="NCBI Taxonomy" id="210409"/>
    <lineage>
        <taxon>Eukaryota</taxon>
        <taxon>Metazoa</taxon>
        <taxon>Ecdysozoa</taxon>
        <taxon>Arthropoda</taxon>
        <taxon>Crustacea</taxon>
        <taxon>Multicrustacea</taxon>
        <taxon>Malacostraca</taxon>
        <taxon>Eumalacostraca</taxon>
        <taxon>Eucarida</taxon>
        <taxon>Decapoda</taxon>
        <taxon>Pleocyemata</taxon>
        <taxon>Brachyura</taxon>
        <taxon>Eubrachyura</taxon>
        <taxon>Portunoidea</taxon>
        <taxon>Portunidae</taxon>
        <taxon>Portuninae</taxon>
        <taxon>Portunus</taxon>
    </lineage>
</organism>
<protein>
    <submittedName>
        <fullName evidence="1">Uncharacterized protein</fullName>
    </submittedName>
</protein>
<dbReference type="Proteomes" id="UP000324222">
    <property type="component" value="Unassembled WGS sequence"/>
</dbReference>
<sequence>MDLSDICSRWATGGMRAREAGRRVTSDFMSDKSSSSWLSTWKGLHLENKTLSLDILSNLALLIYLKTYLRCQISHSLPGTAAFSSFCHISSSFFSTVATSSSFSFCLYQN</sequence>
<reference evidence="1 2" key="1">
    <citation type="submission" date="2019-05" db="EMBL/GenBank/DDBJ databases">
        <title>Another draft genome of Portunus trituberculatus and its Hox gene families provides insights of decapod evolution.</title>
        <authorList>
            <person name="Jeong J.-H."/>
            <person name="Song I."/>
            <person name="Kim S."/>
            <person name="Choi T."/>
            <person name="Kim D."/>
            <person name="Ryu S."/>
            <person name="Kim W."/>
        </authorList>
    </citation>
    <scope>NUCLEOTIDE SEQUENCE [LARGE SCALE GENOMIC DNA]</scope>
    <source>
        <tissue evidence="1">Muscle</tissue>
    </source>
</reference>
<evidence type="ECO:0000313" key="1">
    <source>
        <dbReference type="EMBL" id="MPC44570.1"/>
    </source>
</evidence>
<accession>A0A5B7FAC6</accession>
<proteinExistence type="predicted"/>
<gene>
    <name evidence="1" type="ORF">E2C01_038245</name>
</gene>
<dbReference type="AlphaFoldDB" id="A0A5B7FAC6"/>
<name>A0A5B7FAC6_PORTR</name>
<dbReference type="EMBL" id="VSRR010006345">
    <property type="protein sequence ID" value="MPC44570.1"/>
    <property type="molecule type" value="Genomic_DNA"/>
</dbReference>
<evidence type="ECO:0000313" key="2">
    <source>
        <dbReference type="Proteomes" id="UP000324222"/>
    </source>
</evidence>
<comment type="caution">
    <text evidence="1">The sequence shown here is derived from an EMBL/GenBank/DDBJ whole genome shotgun (WGS) entry which is preliminary data.</text>
</comment>
<keyword evidence="2" id="KW-1185">Reference proteome</keyword>